<dbReference type="InterPro" id="IPR041646">
    <property type="entry name" value="IcaR_C"/>
</dbReference>
<evidence type="ECO:0000259" key="1">
    <source>
        <dbReference type="Pfam" id="PF18665"/>
    </source>
</evidence>
<dbReference type="SUPFAM" id="SSF48498">
    <property type="entry name" value="Tetracyclin repressor-like, C-terminal domain"/>
    <property type="match status" value="1"/>
</dbReference>
<dbReference type="Pfam" id="PF18665">
    <property type="entry name" value="TetR_C_37"/>
    <property type="match status" value="1"/>
</dbReference>
<dbReference type="AlphaFoldDB" id="X1CL17"/>
<comment type="caution">
    <text evidence="2">The sequence shown here is derived from an EMBL/GenBank/DDBJ whole genome shotgun (WGS) entry which is preliminary data.</text>
</comment>
<dbReference type="Gene3D" id="1.10.357.10">
    <property type="entry name" value="Tetracycline Repressor, domain 2"/>
    <property type="match status" value="1"/>
</dbReference>
<accession>X1CL17</accession>
<feature type="domain" description="IcaR C-terminal" evidence="1">
    <location>
        <begin position="51"/>
        <end position="146"/>
    </location>
</feature>
<protein>
    <recommendedName>
        <fullName evidence="1">IcaR C-terminal domain-containing protein</fullName>
    </recommendedName>
</protein>
<name>X1CL17_9ZZZZ</name>
<reference evidence="2" key="1">
    <citation type="journal article" date="2014" name="Front. Microbiol.">
        <title>High frequency of phylogenetically diverse reductive dehalogenase-homologous genes in deep subseafloor sedimentary metagenomes.</title>
        <authorList>
            <person name="Kawai M."/>
            <person name="Futagami T."/>
            <person name="Toyoda A."/>
            <person name="Takaki Y."/>
            <person name="Nishi S."/>
            <person name="Hori S."/>
            <person name="Arai W."/>
            <person name="Tsubouchi T."/>
            <person name="Morono Y."/>
            <person name="Uchiyama I."/>
            <person name="Ito T."/>
            <person name="Fujiyama A."/>
            <person name="Inagaki F."/>
            <person name="Takami H."/>
        </authorList>
    </citation>
    <scope>NUCLEOTIDE SEQUENCE</scope>
    <source>
        <strain evidence="2">Expedition CK06-06</strain>
    </source>
</reference>
<proteinExistence type="predicted"/>
<sequence>MIVEFSGFIIQKYEYFYFKPLETMTDPKERFEHLLNTLLLDRGDSGHVDEHLVSDRAFYECYVLSITHPRVKEKFQHFYGRFRKELTREIKALKKSGIIKAKNAELVSGFLIVLLEGKDIYWNMTEDDSVYVPLRKYLKEVAYRILADG</sequence>
<gene>
    <name evidence="2" type="ORF">S01H4_53801</name>
</gene>
<dbReference type="InterPro" id="IPR036271">
    <property type="entry name" value="Tet_transcr_reg_TetR-rel_C_sf"/>
</dbReference>
<organism evidence="2">
    <name type="scientific">marine sediment metagenome</name>
    <dbReference type="NCBI Taxonomy" id="412755"/>
    <lineage>
        <taxon>unclassified sequences</taxon>
        <taxon>metagenomes</taxon>
        <taxon>ecological metagenomes</taxon>
    </lineage>
</organism>
<dbReference type="EMBL" id="BART01030893">
    <property type="protein sequence ID" value="GAH08427.1"/>
    <property type="molecule type" value="Genomic_DNA"/>
</dbReference>
<evidence type="ECO:0000313" key="2">
    <source>
        <dbReference type="EMBL" id="GAH08427.1"/>
    </source>
</evidence>